<protein>
    <submittedName>
        <fullName evidence="1">Uncharacterized protein</fullName>
    </submittedName>
</protein>
<accession>A0A0U5GZC4</accession>
<dbReference type="OrthoDB" id="4524615at2759"/>
<keyword evidence="2" id="KW-1185">Reference proteome</keyword>
<proteinExistence type="predicted"/>
<evidence type="ECO:0000313" key="2">
    <source>
        <dbReference type="Proteomes" id="UP000054771"/>
    </source>
</evidence>
<organism evidence="1 2">
    <name type="scientific">Aspergillus calidoustus</name>
    <dbReference type="NCBI Taxonomy" id="454130"/>
    <lineage>
        <taxon>Eukaryota</taxon>
        <taxon>Fungi</taxon>
        <taxon>Dikarya</taxon>
        <taxon>Ascomycota</taxon>
        <taxon>Pezizomycotina</taxon>
        <taxon>Eurotiomycetes</taxon>
        <taxon>Eurotiomycetidae</taxon>
        <taxon>Eurotiales</taxon>
        <taxon>Aspergillaceae</taxon>
        <taxon>Aspergillus</taxon>
        <taxon>Aspergillus subgen. Nidulantes</taxon>
    </lineage>
</organism>
<evidence type="ECO:0000313" key="1">
    <source>
        <dbReference type="EMBL" id="CEN62963.1"/>
    </source>
</evidence>
<sequence length="104" mass="11645">MHGMRPDMAAIPQPLHLPLSSLVATNSSTLAQTNRIMTFPEGTSVKFPVGNGEFNIGTVKAFEDGKYQIEVQVGEITELIEAEEADVKEFRIEMSRRDIFDYLK</sequence>
<gene>
    <name evidence="1" type="ORF">ASPCAL09591</name>
</gene>
<reference evidence="2" key="1">
    <citation type="journal article" date="2016" name="Genome Announc.">
        <title>Draft genome sequences of fungus Aspergillus calidoustus.</title>
        <authorList>
            <person name="Horn F."/>
            <person name="Linde J."/>
            <person name="Mattern D.J."/>
            <person name="Walther G."/>
            <person name="Guthke R."/>
            <person name="Scherlach K."/>
            <person name="Martin K."/>
            <person name="Brakhage A.A."/>
            <person name="Petzke L."/>
            <person name="Valiante V."/>
        </authorList>
    </citation>
    <scope>NUCLEOTIDE SEQUENCE [LARGE SCALE GENOMIC DNA]</scope>
    <source>
        <strain evidence="2">SF006504</strain>
    </source>
</reference>
<name>A0A0U5GZC4_ASPCI</name>
<dbReference type="Proteomes" id="UP000054771">
    <property type="component" value="Unassembled WGS sequence"/>
</dbReference>
<dbReference type="AlphaFoldDB" id="A0A0U5GZC4"/>
<dbReference type="EMBL" id="CDMC01000007">
    <property type="protein sequence ID" value="CEN62963.1"/>
    <property type="molecule type" value="Genomic_DNA"/>
</dbReference>